<sequence>MHPVFTMSFKDKVVLITGGNSGVGAAIAEFFCREGADVTIIGRNEAKLVTVAENCATIDIRPYTITADLTKDEEVATVIEKTIKKYKKLDVLINSAGLLKFATINDNLLEVFDEVLNINLRAVVHITTLAATELIKTKGNIINISSIAGMKRIGVPEYSLVYGTSKFCLNHFSRCAALELGLYGVRVNTVSLGAVRTNILETAGSSYSWNDFVRHSAIKKITEPEEVADLIGFLASDKAKSITGANYVIDNGMQVKK</sequence>
<name>A0A921ZQC4_MANSE</name>
<dbReference type="InterPro" id="IPR002347">
    <property type="entry name" value="SDR_fam"/>
</dbReference>
<dbReference type="FunFam" id="3.40.50.720:FF:000084">
    <property type="entry name" value="Short-chain dehydrogenase reductase"/>
    <property type="match status" value="1"/>
</dbReference>
<dbReference type="EMBL" id="JH668709">
    <property type="protein sequence ID" value="KAG6460952.1"/>
    <property type="molecule type" value="Genomic_DNA"/>
</dbReference>
<accession>A0A921ZQC4</accession>
<evidence type="ECO:0000313" key="2">
    <source>
        <dbReference type="EMBL" id="KAG6460952.1"/>
    </source>
</evidence>
<organism evidence="2 3">
    <name type="scientific">Manduca sexta</name>
    <name type="common">Tobacco hawkmoth</name>
    <name type="synonym">Tobacco hornworm</name>
    <dbReference type="NCBI Taxonomy" id="7130"/>
    <lineage>
        <taxon>Eukaryota</taxon>
        <taxon>Metazoa</taxon>
        <taxon>Ecdysozoa</taxon>
        <taxon>Arthropoda</taxon>
        <taxon>Hexapoda</taxon>
        <taxon>Insecta</taxon>
        <taxon>Pterygota</taxon>
        <taxon>Neoptera</taxon>
        <taxon>Endopterygota</taxon>
        <taxon>Lepidoptera</taxon>
        <taxon>Glossata</taxon>
        <taxon>Ditrysia</taxon>
        <taxon>Bombycoidea</taxon>
        <taxon>Sphingidae</taxon>
        <taxon>Sphinginae</taxon>
        <taxon>Sphingini</taxon>
        <taxon>Manduca</taxon>
    </lineage>
</organism>
<dbReference type="InterPro" id="IPR057326">
    <property type="entry name" value="KR_dom"/>
</dbReference>
<dbReference type="AlphaFoldDB" id="A0A921ZQC4"/>
<protein>
    <recommendedName>
        <fullName evidence="1">Ketoreductase domain-containing protein</fullName>
    </recommendedName>
</protein>
<comment type="caution">
    <text evidence="2">The sequence shown here is derived from an EMBL/GenBank/DDBJ whole genome shotgun (WGS) entry which is preliminary data.</text>
</comment>
<dbReference type="PANTHER" id="PTHR43975:SF2">
    <property type="entry name" value="EG:BACR7A4.14 PROTEIN-RELATED"/>
    <property type="match status" value="1"/>
</dbReference>
<reference evidence="2" key="2">
    <citation type="submission" date="2020-12" db="EMBL/GenBank/DDBJ databases">
        <authorList>
            <person name="Kanost M."/>
        </authorList>
    </citation>
    <scope>NUCLEOTIDE SEQUENCE</scope>
</reference>
<dbReference type="Pfam" id="PF13561">
    <property type="entry name" value="adh_short_C2"/>
    <property type="match status" value="1"/>
</dbReference>
<dbReference type="PANTHER" id="PTHR43975">
    <property type="entry name" value="ZGC:101858"/>
    <property type="match status" value="1"/>
</dbReference>
<reference evidence="2" key="1">
    <citation type="journal article" date="2016" name="Insect Biochem. Mol. Biol.">
        <title>Multifaceted biological insights from a draft genome sequence of the tobacco hornworm moth, Manduca sexta.</title>
        <authorList>
            <person name="Kanost M.R."/>
            <person name="Arrese E.L."/>
            <person name="Cao X."/>
            <person name="Chen Y.R."/>
            <person name="Chellapilla S."/>
            <person name="Goldsmith M.R."/>
            <person name="Grosse-Wilde E."/>
            <person name="Heckel D.G."/>
            <person name="Herndon N."/>
            <person name="Jiang H."/>
            <person name="Papanicolaou A."/>
            <person name="Qu J."/>
            <person name="Soulages J.L."/>
            <person name="Vogel H."/>
            <person name="Walters J."/>
            <person name="Waterhouse R.M."/>
            <person name="Ahn S.J."/>
            <person name="Almeida F.C."/>
            <person name="An C."/>
            <person name="Aqrawi P."/>
            <person name="Bretschneider A."/>
            <person name="Bryant W.B."/>
            <person name="Bucks S."/>
            <person name="Chao H."/>
            <person name="Chevignon G."/>
            <person name="Christen J.M."/>
            <person name="Clarke D.F."/>
            <person name="Dittmer N.T."/>
            <person name="Ferguson L.C.F."/>
            <person name="Garavelou S."/>
            <person name="Gordon K.H.J."/>
            <person name="Gunaratna R.T."/>
            <person name="Han Y."/>
            <person name="Hauser F."/>
            <person name="He Y."/>
            <person name="Heidel-Fischer H."/>
            <person name="Hirsh A."/>
            <person name="Hu Y."/>
            <person name="Jiang H."/>
            <person name="Kalra D."/>
            <person name="Klinner C."/>
            <person name="Konig C."/>
            <person name="Kovar C."/>
            <person name="Kroll A.R."/>
            <person name="Kuwar S.S."/>
            <person name="Lee S.L."/>
            <person name="Lehman R."/>
            <person name="Li K."/>
            <person name="Li Z."/>
            <person name="Liang H."/>
            <person name="Lovelace S."/>
            <person name="Lu Z."/>
            <person name="Mansfield J.H."/>
            <person name="McCulloch K.J."/>
            <person name="Mathew T."/>
            <person name="Morton B."/>
            <person name="Muzny D.M."/>
            <person name="Neunemann D."/>
            <person name="Ongeri F."/>
            <person name="Pauchet Y."/>
            <person name="Pu L.L."/>
            <person name="Pyrousis I."/>
            <person name="Rao X.J."/>
            <person name="Redding A."/>
            <person name="Roesel C."/>
            <person name="Sanchez-Gracia A."/>
            <person name="Schaack S."/>
            <person name="Shukla A."/>
            <person name="Tetreau G."/>
            <person name="Wang Y."/>
            <person name="Xiong G.H."/>
            <person name="Traut W."/>
            <person name="Walsh T.K."/>
            <person name="Worley K.C."/>
            <person name="Wu D."/>
            <person name="Wu W."/>
            <person name="Wu Y.Q."/>
            <person name="Zhang X."/>
            <person name="Zou Z."/>
            <person name="Zucker H."/>
            <person name="Briscoe A.D."/>
            <person name="Burmester T."/>
            <person name="Clem R.J."/>
            <person name="Feyereisen R."/>
            <person name="Grimmelikhuijzen C.J.P."/>
            <person name="Hamodrakas S.J."/>
            <person name="Hansson B.S."/>
            <person name="Huguet E."/>
            <person name="Jermiin L.S."/>
            <person name="Lan Q."/>
            <person name="Lehman H.K."/>
            <person name="Lorenzen M."/>
            <person name="Merzendorfer H."/>
            <person name="Michalopoulos I."/>
            <person name="Morton D.B."/>
            <person name="Muthukrishnan S."/>
            <person name="Oakeshott J.G."/>
            <person name="Palmer W."/>
            <person name="Park Y."/>
            <person name="Passarelli A.L."/>
            <person name="Rozas J."/>
            <person name="Schwartz L.M."/>
            <person name="Smith W."/>
            <person name="Southgate A."/>
            <person name="Vilcinskas A."/>
            <person name="Vogt R."/>
            <person name="Wang P."/>
            <person name="Werren J."/>
            <person name="Yu X.Q."/>
            <person name="Zhou J.J."/>
            <person name="Brown S.J."/>
            <person name="Scherer S.E."/>
            <person name="Richards S."/>
            <person name="Blissard G.W."/>
        </authorList>
    </citation>
    <scope>NUCLEOTIDE SEQUENCE</scope>
</reference>
<keyword evidence="3" id="KW-1185">Reference proteome</keyword>
<gene>
    <name evidence="2" type="ORF">O3G_MSEX012329</name>
</gene>
<feature type="domain" description="Ketoreductase" evidence="1">
    <location>
        <begin position="12"/>
        <end position="202"/>
    </location>
</feature>
<evidence type="ECO:0000259" key="1">
    <source>
        <dbReference type="SMART" id="SM00822"/>
    </source>
</evidence>
<proteinExistence type="predicted"/>
<evidence type="ECO:0000313" key="3">
    <source>
        <dbReference type="Proteomes" id="UP000791440"/>
    </source>
</evidence>
<dbReference type="Proteomes" id="UP000791440">
    <property type="component" value="Unassembled WGS sequence"/>
</dbReference>
<dbReference type="SMART" id="SM00822">
    <property type="entry name" value="PKS_KR"/>
    <property type="match status" value="1"/>
</dbReference>